<organism evidence="2 3">
    <name type="scientific">Candidatus Azambacteria bacterium RIFCSPLOWO2_02_FULL_44_14</name>
    <dbReference type="NCBI Taxonomy" id="1797306"/>
    <lineage>
        <taxon>Bacteria</taxon>
        <taxon>Candidatus Azamiibacteriota</taxon>
    </lineage>
</organism>
<feature type="transmembrane region" description="Helical" evidence="1">
    <location>
        <begin position="12"/>
        <end position="31"/>
    </location>
</feature>
<dbReference type="EMBL" id="MEYV01000012">
    <property type="protein sequence ID" value="OGD40113.1"/>
    <property type="molecule type" value="Genomic_DNA"/>
</dbReference>
<dbReference type="Proteomes" id="UP000177197">
    <property type="component" value="Unassembled WGS sequence"/>
</dbReference>
<keyword evidence="1" id="KW-0472">Membrane</keyword>
<evidence type="ECO:0000256" key="1">
    <source>
        <dbReference type="SAM" id="Phobius"/>
    </source>
</evidence>
<evidence type="ECO:0000313" key="3">
    <source>
        <dbReference type="Proteomes" id="UP000177197"/>
    </source>
</evidence>
<dbReference type="AlphaFoldDB" id="A0A1F5CB92"/>
<evidence type="ECO:0000313" key="2">
    <source>
        <dbReference type="EMBL" id="OGD40113.1"/>
    </source>
</evidence>
<keyword evidence="1" id="KW-1133">Transmembrane helix</keyword>
<protein>
    <recommendedName>
        <fullName evidence="4">DUF5666 domain-containing protein</fullName>
    </recommendedName>
</protein>
<comment type="caution">
    <text evidence="2">The sequence shown here is derived from an EMBL/GenBank/DDBJ whole genome shotgun (WGS) entry which is preliminary data.</text>
</comment>
<proteinExistence type="predicted"/>
<gene>
    <name evidence="2" type="ORF">A3I30_01035</name>
</gene>
<evidence type="ECO:0008006" key="4">
    <source>
        <dbReference type="Google" id="ProtNLM"/>
    </source>
</evidence>
<name>A0A1F5CB92_9BACT</name>
<reference evidence="2 3" key="1">
    <citation type="journal article" date="2016" name="Nat. Commun.">
        <title>Thousands of microbial genomes shed light on interconnected biogeochemical processes in an aquifer system.</title>
        <authorList>
            <person name="Anantharaman K."/>
            <person name="Brown C.T."/>
            <person name="Hug L.A."/>
            <person name="Sharon I."/>
            <person name="Castelle C.J."/>
            <person name="Probst A.J."/>
            <person name="Thomas B.C."/>
            <person name="Singh A."/>
            <person name="Wilkins M.J."/>
            <person name="Karaoz U."/>
            <person name="Brodie E.L."/>
            <person name="Williams K.H."/>
            <person name="Hubbard S.S."/>
            <person name="Banfield J.F."/>
        </authorList>
    </citation>
    <scope>NUCLEOTIDE SEQUENCE [LARGE SCALE GENOMIC DNA]</scope>
</reference>
<sequence length="263" mass="28367">MIIKFSIKRIDLAYWSAIFALAVFVPFIALADTPPLAAAAGQVPDVRVVPPGFYQFNNLEIFKSPIFDEAPTEIVAIQKSSVDCSIYEGGNPNRSVPCPAKTDEATTYTIQIDERASLLGNDREPAVLSDFVAGDSINVLGWLSNDGKVIRAAVVRNLESKKFHQTFSGTIKKVTADGFVLVLDNGKEITVQTPIVEGAQVTVKGVFDQVNSFVSDVLAMVFRPTIVLQEAPPVETEAPPAPAAPPSKAPSTLFKNFLKVFGL</sequence>
<keyword evidence="1" id="KW-0812">Transmembrane</keyword>
<accession>A0A1F5CB92</accession>